<dbReference type="RefSeq" id="WP_074710816.1">
    <property type="nucleotide sequence ID" value="NZ_FNTV01000001.1"/>
</dbReference>
<feature type="region of interest" description="Disordered" evidence="1">
    <location>
        <begin position="1"/>
        <end position="21"/>
    </location>
</feature>
<dbReference type="InterPro" id="IPR057630">
    <property type="entry name" value="Terminase_6"/>
</dbReference>
<evidence type="ECO:0000313" key="4">
    <source>
        <dbReference type="Proteomes" id="UP000182725"/>
    </source>
</evidence>
<dbReference type="InterPro" id="IPR006448">
    <property type="entry name" value="Phage_term_ssu_P27"/>
</dbReference>
<feature type="domain" description="Terminase small subunit actinomycetes phage-type" evidence="2">
    <location>
        <begin position="116"/>
        <end position="209"/>
    </location>
</feature>
<reference evidence="3 4" key="1">
    <citation type="submission" date="2016-10" db="EMBL/GenBank/DDBJ databases">
        <authorList>
            <person name="de Groot N.N."/>
        </authorList>
    </citation>
    <scope>NUCLEOTIDE SEQUENCE [LARGE SCALE GENOMIC DNA]</scope>
    <source>
        <strain evidence="3 4">DSM 22274</strain>
    </source>
</reference>
<evidence type="ECO:0000259" key="2">
    <source>
        <dbReference type="Pfam" id="PF23931"/>
    </source>
</evidence>
<organism evidence="3 4">
    <name type="scientific">Arthrobacter alpinus</name>
    <dbReference type="NCBI Taxonomy" id="656366"/>
    <lineage>
        <taxon>Bacteria</taxon>
        <taxon>Bacillati</taxon>
        <taxon>Actinomycetota</taxon>
        <taxon>Actinomycetes</taxon>
        <taxon>Micrococcales</taxon>
        <taxon>Micrococcaceae</taxon>
        <taxon>Arthrobacter</taxon>
    </lineage>
</organism>
<accession>A0A1H5HDL4</accession>
<dbReference type="Pfam" id="PF23931">
    <property type="entry name" value="Terminase_6"/>
    <property type="match status" value="1"/>
</dbReference>
<dbReference type="Pfam" id="PF05119">
    <property type="entry name" value="Terminase_4"/>
    <property type="match status" value="1"/>
</dbReference>
<feature type="region of interest" description="Disordered" evidence="1">
    <location>
        <begin position="188"/>
        <end position="212"/>
    </location>
</feature>
<sequence>MVKKRPTNISARNTEPPTDLPEAAATVWREIMASSDLAGTVDRSALEAFCTLMARLREARQRVEDEGMVVKDPRGRVIPHPALAVERQTAEQIRAWGDRFAPLVKPVRKRGYMADATATSIANATHLSAAKYAGPIAALKTLAWMIDEAQRESMEALQKAMTTTVPNYLKACTELQITPASIPALVGAETPKESKGSTVTNMREAAEKRRAG</sequence>
<protein>
    <submittedName>
        <fullName evidence="3">Phage terminase, small subunit, putative, P27 family</fullName>
    </submittedName>
</protein>
<feature type="compositionally biased region" description="Polar residues" evidence="1">
    <location>
        <begin position="7"/>
        <end position="16"/>
    </location>
</feature>
<dbReference type="Proteomes" id="UP000182725">
    <property type="component" value="Unassembled WGS sequence"/>
</dbReference>
<proteinExistence type="predicted"/>
<evidence type="ECO:0000313" key="3">
    <source>
        <dbReference type="EMBL" id="SEE26083.1"/>
    </source>
</evidence>
<dbReference type="AlphaFoldDB" id="A0A1H5HDL4"/>
<gene>
    <name evidence="3" type="ORF">SAMN04489740_0990</name>
</gene>
<name>A0A1H5HDL4_9MICC</name>
<dbReference type="EMBL" id="FNTV01000001">
    <property type="protein sequence ID" value="SEE26083.1"/>
    <property type="molecule type" value="Genomic_DNA"/>
</dbReference>
<evidence type="ECO:0000256" key="1">
    <source>
        <dbReference type="SAM" id="MobiDB-lite"/>
    </source>
</evidence>